<name>A0AAD8VH25_LOLMU</name>
<evidence type="ECO:0000313" key="1">
    <source>
        <dbReference type="EMBL" id="KAK1604520.1"/>
    </source>
</evidence>
<comment type="caution">
    <text evidence="1">The sequence shown here is derived from an EMBL/GenBank/DDBJ whole genome shotgun (WGS) entry which is preliminary data.</text>
</comment>
<evidence type="ECO:0000313" key="3">
    <source>
        <dbReference type="Proteomes" id="UP001231189"/>
    </source>
</evidence>
<sequence length="119" mass="12795">MAPSAFREPDCFKGGHRVLHIHSEKTMQLARMKVWPVPSTELLAPTLEKARAGTSSSSPSRLGTSGVEFEVSQYVARNAGGGASDFNGAIDRCFRSKDMVTQVPRNGRGNHVGHLNGST</sequence>
<keyword evidence="3" id="KW-1185">Reference proteome</keyword>
<dbReference type="AlphaFoldDB" id="A0AAD8VH25"/>
<dbReference type="Proteomes" id="UP001231189">
    <property type="component" value="Unassembled WGS sequence"/>
</dbReference>
<gene>
    <name evidence="1" type="ORF">QYE76_028193</name>
    <name evidence="2" type="ORF">QYE76_028194</name>
</gene>
<protein>
    <submittedName>
        <fullName evidence="1">Uncharacterized protein</fullName>
    </submittedName>
</protein>
<evidence type="ECO:0000313" key="2">
    <source>
        <dbReference type="EMBL" id="KAK1604521.1"/>
    </source>
</evidence>
<accession>A0AAD8VH25</accession>
<proteinExistence type="predicted"/>
<dbReference type="EMBL" id="JAUUTY010000007">
    <property type="protein sequence ID" value="KAK1604520.1"/>
    <property type="molecule type" value="Genomic_DNA"/>
</dbReference>
<dbReference type="EMBL" id="JAUUTY010000007">
    <property type="protein sequence ID" value="KAK1604521.1"/>
    <property type="molecule type" value="Genomic_DNA"/>
</dbReference>
<organism evidence="1 3">
    <name type="scientific">Lolium multiflorum</name>
    <name type="common">Italian ryegrass</name>
    <name type="synonym">Lolium perenne subsp. multiflorum</name>
    <dbReference type="NCBI Taxonomy" id="4521"/>
    <lineage>
        <taxon>Eukaryota</taxon>
        <taxon>Viridiplantae</taxon>
        <taxon>Streptophyta</taxon>
        <taxon>Embryophyta</taxon>
        <taxon>Tracheophyta</taxon>
        <taxon>Spermatophyta</taxon>
        <taxon>Magnoliopsida</taxon>
        <taxon>Liliopsida</taxon>
        <taxon>Poales</taxon>
        <taxon>Poaceae</taxon>
        <taxon>BOP clade</taxon>
        <taxon>Pooideae</taxon>
        <taxon>Poodae</taxon>
        <taxon>Poeae</taxon>
        <taxon>Poeae Chloroplast Group 2 (Poeae type)</taxon>
        <taxon>Loliodinae</taxon>
        <taxon>Loliinae</taxon>
        <taxon>Lolium</taxon>
    </lineage>
</organism>
<reference evidence="1" key="1">
    <citation type="submission" date="2023-07" db="EMBL/GenBank/DDBJ databases">
        <title>A chromosome-level genome assembly of Lolium multiflorum.</title>
        <authorList>
            <person name="Chen Y."/>
            <person name="Copetti D."/>
            <person name="Kolliker R."/>
            <person name="Studer B."/>
        </authorList>
    </citation>
    <scope>NUCLEOTIDE SEQUENCE</scope>
    <source>
        <strain evidence="1">02402/16</strain>
        <tissue evidence="1">Leaf</tissue>
    </source>
</reference>